<accession>A0ABR0SKJ8</accession>
<dbReference type="InterPro" id="IPR038919">
    <property type="entry name" value="STB2/STB2"/>
</dbReference>
<gene>
    <name evidence="2" type="ORF">PT974_06088</name>
</gene>
<comment type="caution">
    <text evidence="2">The sequence shown here is derived from an EMBL/GenBank/DDBJ whole genome shotgun (WGS) entry which is preliminary data.</text>
</comment>
<dbReference type="Proteomes" id="UP001338125">
    <property type="component" value="Unassembled WGS sequence"/>
</dbReference>
<proteinExistence type="predicted"/>
<evidence type="ECO:0000259" key="1">
    <source>
        <dbReference type="Pfam" id="PF25995"/>
    </source>
</evidence>
<protein>
    <submittedName>
        <fullName evidence="2">Protein STB2</fullName>
    </submittedName>
</protein>
<dbReference type="Pfam" id="PF25995">
    <property type="entry name" value="STB6_N"/>
    <property type="match status" value="1"/>
</dbReference>
<dbReference type="EMBL" id="JAVFKD010000012">
    <property type="protein sequence ID" value="KAK5992673.1"/>
    <property type="molecule type" value="Genomic_DNA"/>
</dbReference>
<evidence type="ECO:0000313" key="2">
    <source>
        <dbReference type="EMBL" id="KAK5992673.1"/>
    </source>
</evidence>
<organism evidence="2 3">
    <name type="scientific">Cladobotryum mycophilum</name>
    <dbReference type="NCBI Taxonomy" id="491253"/>
    <lineage>
        <taxon>Eukaryota</taxon>
        <taxon>Fungi</taxon>
        <taxon>Dikarya</taxon>
        <taxon>Ascomycota</taxon>
        <taxon>Pezizomycotina</taxon>
        <taxon>Sordariomycetes</taxon>
        <taxon>Hypocreomycetidae</taxon>
        <taxon>Hypocreales</taxon>
        <taxon>Hypocreaceae</taxon>
        <taxon>Cladobotryum</taxon>
    </lineage>
</organism>
<dbReference type="PANTHER" id="PTHR31011">
    <property type="entry name" value="PROTEIN STB2-RELATED"/>
    <property type="match status" value="1"/>
</dbReference>
<sequence>MSFMPSFSQDGRVHRDDEYLATGRSPDWRATRSFPLNGNLNPAEMQAAEVMYQAAGPAGSSSALPRRLLVFPDPIAFKYLEEDDCVESVQKQAVLRGYELYLVEQWACSRKSPTLVIATYTGDEKHSIVVGILSVPANEKLWSNRLRVYFKAADQSHTRPKDTELGELMITNLSSFPSSLTVIPVPKGDLRPHRQIFIVNEDLKRLGCSGRSGLTLTEPTEATQTKFQQLYKTNKDIPFSQSVTELIKLCQVALYVFQKLDHEYIDGLLCDATETAIRNWWTDVGGEHYNYEPTDGVLGPTTVAALLGLLMGARNRLHWQGAPVSKDVFDIESTKRGIAYFQKAQKLEKSRRLDQQTLFKLVTATTKAAAREGWGVQKAVKSTVTEIGGKRGEIVMDMVSGKDKGGLADIETVDIDKFVSLAYGERPKWLWYGKPRRTPQDPHGQDQDMLLMQNEALGQAAKRTHSLPVDDEPEVKRKEELLPLTRAPHCVLLRA</sequence>
<name>A0ABR0SKJ8_9HYPO</name>
<dbReference type="PANTHER" id="PTHR31011:SF2">
    <property type="entry name" value="PROTEIN STB2-RELATED"/>
    <property type="match status" value="1"/>
</dbReference>
<reference evidence="2 3" key="1">
    <citation type="submission" date="2024-01" db="EMBL/GenBank/DDBJ databases">
        <title>Complete genome of Cladobotryum mycophilum ATHUM6906.</title>
        <authorList>
            <person name="Christinaki A.C."/>
            <person name="Myridakis A.I."/>
            <person name="Kouvelis V.N."/>
        </authorList>
    </citation>
    <scope>NUCLEOTIDE SEQUENCE [LARGE SCALE GENOMIC DNA]</scope>
    <source>
        <strain evidence="2 3">ATHUM6906</strain>
    </source>
</reference>
<evidence type="ECO:0000313" key="3">
    <source>
        <dbReference type="Proteomes" id="UP001338125"/>
    </source>
</evidence>
<keyword evidence="3" id="KW-1185">Reference proteome</keyword>
<dbReference type="InterPro" id="IPR059025">
    <property type="entry name" value="STB6_N"/>
</dbReference>
<feature type="domain" description="STB6-like N-terminal" evidence="1">
    <location>
        <begin position="69"/>
        <end position="206"/>
    </location>
</feature>